<feature type="region of interest" description="Disordered" evidence="1">
    <location>
        <begin position="331"/>
        <end position="383"/>
    </location>
</feature>
<accession>A0A168JF32</accession>
<feature type="region of interest" description="Disordered" evidence="1">
    <location>
        <begin position="499"/>
        <end position="545"/>
    </location>
</feature>
<proteinExistence type="predicted"/>
<dbReference type="InterPro" id="IPR000195">
    <property type="entry name" value="Rab-GAP-TBC_dom"/>
</dbReference>
<dbReference type="InterPro" id="IPR035969">
    <property type="entry name" value="Rab-GAP_TBC_sf"/>
</dbReference>
<dbReference type="PANTHER" id="PTHR47219">
    <property type="entry name" value="RAB GTPASE-ACTIVATING PROTEIN 1-LIKE"/>
    <property type="match status" value="1"/>
</dbReference>
<dbReference type="GO" id="GO:0005096">
    <property type="term" value="F:GTPase activator activity"/>
    <property type="evidence" value="ECO:0007669"/>
    <property type="project" value="TreeGrafter"/>
</dbReference>
<dbReference type="InterPro" id="IPR050302">
    <property type="entry name" value="Rab_GAP_TBC_domain"/>
</dbReference>
<dbReference type="AlphaFoldDB" id="A0A168JF32"/>
<feature type="compositionally biased region" description="Low complexity" evidence="1">
    <location>
        <begin position="411"/>
        <end position="421"/>
    </location>
</feature>
<feature type="compositionally biased region" description="Low complexity" evidence="1">
    <location>
        <begin position="48"/>
        <end position="58"/>
    </location>
</feature>
<feature type="region of interest" description="Disordered" evidence="1">
    <location>
        <begin position="1033"/>
        <end position="1073"/>
    </location>
</feature>
<dbReference type="STRING" id="1081108.A0A168JF32"/>
<name>A0A168JF32_CORDF</name>
<evidence type="ECO:0000256" key="1">
    <source>
        <dbReference type="SAM" id="MobiDB-lite"/>
    </source>
</evidence>
<feature type="compositionally biased region" description="Polar residues" evidence="1">
    <location>
        <begin position="429"/>
        <end position="440"/>
    </location>
</feature>
<feature type="region of interest" description="Disordered" evidence="1">
    <location>
        <begin position="1"/>
        <end position="27"/>
    </location>
</feature>
<feature type="region of interest" description="Disordered" evidence="1">
    <location>
        <begin position="41"/>
        <end position="78"/>
    </location>
</feature>
<dbReference type="Pfam" id="PF00566">
    <property type="entry name" value="RabGAP-TBC"/>
    <property type="match status" value="1"/>
</dbReference>
<feature type="compositionally biased region" description="Polar residues" evidence="1">
    <location>
        <begin position="1"/>
        <end position="12"/>
    </location>
</feature>
<feature type="compositionally biased region" description="Low complexity" evidence="1">
    <location>
        <begin position="65"/>
        <end position="78"/>
    </location>
</feature>
<dbReference type="FunFam" id="1.10.8.270:FF:000023">
    <property type="entry name" value="TBC domain-containing protein C1778.09"/>
    <property type="match status" value="1"/>
</dbReference>
<feature type="compositionally biased region" description="Low complexity" evidence="1">
    <location>
        <begin position="344"/>
        <end position="356"/>
    </location>
</feature>
<keyword evidence="4" id="KW-1185">Reference proteome</keyword>
<dbReference type="GO" id="GO:0031267">
    <property type="term" value="F:small GTPase binding"/>
    <property type="evidence" value="ECO:0007669"/>
    <property type="project" value="TreeGrafter"/>
</dbReference>
<dbReference type="OrthoDB" id="294251at2759"/>
<dbReference type="Proteomes" id="UP000076881">
    <property type="component" value="Unassembled WGS sequence"/>
</dbReference>
<protein>
    <submittedName>
        <fullName evidence="3">Rab-GAP/TBC domain protein</fullName>
    </submittedName>
</protein>
<organism evidence="3 4">
    <name type="scientific">Akanthomyces lecanii RCEF 1005</name>
    <dbReference type="NCBI Taxonomy" id="1081108"/>
    <lineage>
        <taxon>Eukaryota</taxon>
        <taxon>Fungi</taxon>
        <taxon>Dikarya</taxon>
        <taxon>Ascomycota</taxon>
        <taxon>Pezizomycotina</taxon>
        <taxon>Sordariomycetes</taxon>
        <taxon>Hypocreomycetidae</taxon>
        <taxon>Hypocreales</taxon>
        <taxon>Cordycipitaceae</taxon>
        <taxon>Akanthomyces</taxon>
        <taxon>Cordyceps confragosa</taxon>
    </lineage>
</organism>
<gene>
    <name evidence="3" type="ORF">LEL_03840</name>
</gene>
<feature type="compositionally biased region" description="Polar residues" evidence="1">
    <location>
        <begin position="505"/>
        <end position="514"/>
    </location>
</feature>
<dbReference type="SUPFAM" id="SSF47923">
    <property type="entry name" value="Ypt/Rab-GAP domain of gyp1p"/>
    <property type="match status" value="2"/>
</dbReference>
<evidence type="ECO:0000313" key="4">
    <source>
        <dbReference type="Proteomes" id="UP000076881"/>
    </source>
</evidence>
<feature type="domain" description="Rab-GAP TBC" evidence="2">
    <location>
        <begin position="833"/>
        <end position="1025"/>
    </location>
</feature>
<feature type="compositionally biased region" description="Low complexity" evidence="1">
    <location>
        <begin position="1063"/>
        <end position="1073"/>
    </location>
</feature>
<evidence type="ECO:0000313" key="3">
    <source>
        <dbReference type="EMBL" id="OAA80354.1"/>
    </source>
</evidence>
<dbReference type="Gene3D" id="1.10.8.270">
    <property type="entry name" value="putative rabgap domain of human tbc1 domain family member 14 like domains"/>
    <property type="match status" value="1"/>
</dbReference>
<dbReference type="PROSITE" id="PS50086">
    <property type="entry name" value="TBC_RABGAP"/>
    <property type="match status" value="1"/>
</dbReference>
<dbReference type="SMART" id="SM00164">
    <property type="entry name" value="TBC"/>
    <property type="match status" value="1"/>
</dbReference>
<feature type="compositionally biased region" description="Polar residues" evidence="1">
    <location>
        <begin position="367"/>
        <end position="380"/>
    </location>
</feature>
<evidence type="ECO:0000259" key="2">
    <source>
        <dbReference type="PROSITE" id="PS50086"/>
    </source>
</evidence>
<sequence>MAPPTRFNSVRTGGSRPVARKPTFRDDSNLVGFRYDKAVAAEPPVHITRSTTSASARSRPPPLQRSPSSSTTTTASSSCSCAASISAVSLAGTAATSINGAGGPVVVAPPRLSMPVIAPPTEQHPALRSPLPQLDEVWKRDSGHGSSLVTKTIPEEEVRFNVAEPNEDDDCFVERRPTSKDGSSGEALHIEHSPVSVTGSAISGNTKPRRHSLNGVRPVTARASVAASTAAAPSRYSAWGTRASTNGSPVLAAAAGASRASPSSVIAPLDLRISSFATSSSSSSSSYNHHPAAAITASDFLPAPISPPASPSRASSLRWLTTRRQSLRLSFWGGSRDDDNGPLAHAQQQHQQQRKPAPAPTAPRRWQSVSQLRGGSTAGNNARPATAHIAGKFAPGIAGNTPAIAAGLAPGTATPAPASSAKLQPPVSPAQSSSRSTLAMSSPPEPARDSLAEFSPLGIAIPTDSLLDEDFISSLNFSKRGSLMFDPDSVAAMDRMSLTDDDRSATPTQRSSNAAVPRPVSSATSYAAADGDARVPPGAASPTPDVRVMAPDVEQESQKVRQLYASGEPPAPLLDTVRHSYCDRLEPTPEVLTEDDESVAYEYSLAAPAAAAALSPVSDSTDSCFSSPQKRKYSRASLFRAKIQPADPAGGLEDWDDLDGAMVDRYGFIGTPRTQSRVGTPTEMRSLHHSPRRRNVLTKRDPMGFTSNQNGMRLPSRKVSARSLNTQHSEVSIVSFRSSRSVIRQAGNLLPQNRNRRWMDEAGDMLTVSPNLQDSVEEARVEKISEALKRKEIDRSEKWRRMARVNRNSAQGQGMEFEFDTKNPKLIERTWKGIPDRWRAAAWWSFLATSAKEHPGSATEDDITTAFRRLQDCASADDIQIDLDVPRTISRHIMFRRRYRGGQRLLFRVLHALSLYFPETGYVQGMASLAATLLCYFEEEKCFVMLVRMWQLRGLERLYQPGFDGLMAALREFETTWLHKDVARKMTDLCIDSTAYGTRWYLTLFNLSIPFAAQLRVWDVFLLLGDAAEGELPDDATQKQSDSPSLPPIKENSAAAPLTTVHTKSTTKAKTPSSGLDVLHATSAALIQALREVLLDSDFENAMKALTAWIPIKDEDLLMKVTRAEWKTQLKKRS</sequence>
<feature type="region of interest" description="Disordered" evidence="1">
    <location>
        <begin position="672"/>
        <end position="692"/>
    </location>
</feature>
<dbReference type="EMBL" id="AZHF01000002">
    <property type="protein sequence ID" value="OAA80354.1"/>
    <property type="molecule type" value="Genomic_DNA"/>
</dbReference>
<reference evidence="3 4" key="1">
    <citation type="journal article" date="2016" name="Genome Biol. Evol.">
        <title>Divergent and convergent evolution of fungal pathogenicity.</title>
        <authorList>
            <person name="Shang Y."/>
            <person name="Xiao G."/>
            <person name="Zheng P."/>
            <person name="Cen K."/>
            <person name="Zhan S."/>
            <person name="Wang C."/>
        </authorList>
    </citation>
    <scope>NUCLEOTIDE SEQUENCE [LARGE SCALE GENOMIC DNA]</scope>
    <source>
        <strain evidence="3 4">RCEF 1005</strain>
    </source>
</reference>
<comment type="caution">
    <text evidence="3">The sequence shown here is derived from an EMBL/GenBank/DDBJ whole genome shotgun (WGS) entry which is preliminary data.</text>
</comment>
<dbReference type="Gene3D" id="1.10.472.80">
    <property type="entry name" value="Ypt/Rab-GAP domain of gyp1p, domain 3"/>
    <property type="match status" value="1"/>
</dbReference>
<dbReference type="PANTHER" id="PTHR47219:SF9">
    <property type="entry name" value="GTPASE ACTIVATING PROTEIN AND CENTROSOME-ASSOCIATED, ISOFORM B"/>
    <property type="match status" value="1"/>
</dbReference>
<feature type="region of interest" description="Disordered" evidence="1">
    <location>
        <begin position="411"/>
        <end position="450"/>
    </location>
</feature>